<feature type="transmembrane region" description="Helical" evidence="7">
    <location>
        <begin position="93"/>
        <end position="111"/>
    </location>
</feature>
<feature type="transmembrane region" description="Helical" evidence="7">
    <location>
        <begin position="21"/>
        <end position="44"/>
    </location>
</feature>
<feature type="transmembrane region" description="Helical" evidence="7">
    <location>
        <begin position="117"/>
        <end position="142"/>
    </location>
</feature>
<feature type="transmembrane region" description="Helical" evidence="7">
    <location>
        <begin position="368"/>
        <end position="389"/>
    </location>
</feature>
<keyword evidence="3 7" id="KW-0812">Transmembrane</keyword>
<feature type="region of interest" description="Disordered" evidence="6">
    <location>
        <begin position="207"/>
        <end position="231"/>
    </location>
</feature>
<keyword evidence="2" id="KW-1003">Cell membrane</keyword>
<evidence type="ECO:0000256" key="2">
    <source>
        <dbReference type="ARBA" id="ARBA00022475"/>
    </source>
</evidence>
<protein>
    <submittedName>
        <fullName evidence="8">MFS family arabinose efflux permease</fullName>
    </submittedName>
</protein>
<feature type="transmembrane region" description="Helical" evidence="7">
    <location>
        <begin position="331"/>
        <end position="356"/>
    </location>
</feature>
<feature type="transmembrane region" description="Helical" evidence="7">
    <location>
        <begin position="306"/>
        <end position="325"/>
    </location>
</feature>
<comment type="caution">
    <text evidence="8">The sequence shown here is derived from an EMBL/GenBank/DDBJ whole genome shotgun (WGS) entry which is preliminary data.</text>
</comment>
<reference evidence="8 9" key="1">
    <citation type="submission" date="2020-10" db="EMBL/GenBank/DDBJ databases">
        <title>Sequencing the genomes of 1000 actinobacteria strains.</title>
        <authorList>
            <person name="Klenk H.-P."/>
        </authorList>
    </citation>
    <scope>NUCLEOTIDE SEQUENCE [LARGE SCALE GENOMIC DNA]</scope>
    <source>
        <strain evidence="8 9">DSM 15666</strain>
    </source>
</reference>
<feature type="transmembrane region" description="Helical" evidence="7">
    <location>
        <begin position="279"/>
        <end position="299"/>
    </location>
</feature>
<feature type="transmembrane region" description="Helical" evidence="7">
    <location>
        <begin position="395"/>
        <end position="419"/>
    </location>
</feature>
<dbReference type="InterPro" id="IPR050189">
    <property type="entry name" value="MFS_Efflux_Transporters"/>
</dbReference>
<evidence type="ECO:0000256" key="1">
    <source>
        <dbReference type="ARBA" id="ARBA00004651"/>
    </source>
</evidence>
<evidence type="ECO:0000313" key="8">
    <source>
        <dbReference type="EMBL" id="MBE1524908.1"/>
    </source>
</evidence>
<proteinExistence type="predicted"/>
<dbReference type="InterPro" id="IPR011701">
    <property type="entry name" value="MFS"/>
</dbReference>
<accession>A0ABR9JGK6</accession>
<evidence type="ECO:0000313" key="9">
    <source>
        <dbReference type="Proteomes" id="UP000643525"/>
    </source>
</evidence>
<feature type="transmembrane region" description="Helical" evidence="7">
    <location>
        <begin position="179"/>
        <end position="198"/>
    </location>
</feature>
<dbReference type="Gene3D" id="1.20.1250.20">
    <property type="entry name" value="MFS general substrate transporter like domains"/>
    <property type="match status" value="2"/>
</dbReference>
<sequence length="424" mass="41646">MLKTSRRTDAHARTGMRSPARGSGLGISFAGMLLIAATYGMARFGVGLFAPRLAAERPELVEVLGWAAAAQFIAYSVAAVMAARLVDRRPRAGLVLAGTTATAGSLGIAVATDPAVFVTAVVVAGMGGGFASPALVPVIDAVVAVHARATAQSVVNTGTAAGVIGAGMVAFLAPSIGTAWLLMAGLCAAAAASVILPLQGRTELASHGGETAAPTSAGGADGESGSGSAASPVVRTPDWRKLLLPGTAAVVAGSGSALIWTFGPLLVTESGAVAPDQIGWLWIVLGAGGLLGTLTGVLVTRVGVHAGWSITAGMLAVASAVLAWALLGEHAAAACASMAIFGAGYMALSGVLILWARRVWPDHAGAGTSVLFIALATGQAAGSAGFGVVQGSWNPAVMAAVAAGLCLAGGALAAIGAWIRPAEH</sequence>
<keyword evidence="9" id="KW-1185">Reference proteome</keyword>
<dbReference type="PANTHER" id="PTHR43124">
    <property type="entry name" value="PURINE EFFLUX PUMP PBUE"/>
    <property type="match status" value="1"/>
</dbReference>
<evidence type="ECO:0000256" key="4">
    <source>
        <dbReference type="ARBA" id="ARBA00022989"/>
    </source>
</evidence>
<dbReference type="InterPro" id="IPR036259">
    <property type="entry name" value="MFS_trans_sf"/>
</dbReference>
<comment type="subcellular location">
    <subcellularLocation>
        <location evidence="1">Cell membrane</location>
        <topology evidence="1">Multi-pass membrane protein</topology>
    </subcellularLocation>
</comment>
<evidence type="ECO:0000256" key="7">
    <source>
        <dbReference type="SAM" id="Phobius"/>
    </source>
</evidence>
<dbReference type="PANTHER" id="PTHR43124:SF3">
    <property type="entry name" value="CHLORAMPHENICOL EFFLUX PUMP RV0191"/>
    <property type="match status" value="1"/>
</dbReference>
<keyword evidence="4 7" id="KW-1133">Transmembrane helix</keyword>
<feature type="transmembrane region" description="Helical" evidence="7">
    <location>
        <begin position="154"/>
        <end position="173"/>
    </location>
</feature>
<name>A0ABR9JGK6_9MICC</name>
<gene>
    <name evidence="8" type="ORF">H4W27_002026</name>
</gene>
<evidence type="ECO:0000256" key="5">
    <source>
        <dbReference type="ARBA" id="ARBA00023136"/>
    </source>
</evidence>
<dbReference type="SUPFAM" id="SSF103473">
    <property type="entry name" value="MFS general substrate transporter"/>
    <property type="match status" value="1"/>
</dbReference>
<evidence type="ECO:0000256" key="6">
    <source>
        <dbReference type="SAM" id="MobiDB-lite"/>
    </source>
</evidence>
<feature type="transmembrane region" description="Helical" evidence="7">
    <location>
        <begin position="242"/>
        <end position="267"/>
    </location>
</feature>
<dbReference type="Pfam" id="PF07690">
    <property type="entry name" value="MFS_1"/>
    <property type="match status" value="1"/>
</dbReference>
<organism evidence="8 9">
    <name type="scientific">Nesterenkonia lutea</name>
    <dbReference type="NCBI Taxonomy" id="272919"/>
    <lineage>
        <taxon>Bacteria</taxon>
        <taxon>Bacillati</taxon>
        <taxon>Actinomycetota</taxon>
        <taxon>Actinomycetes</taxon>
        <taxon>Micrococcales</taxon>
        <taxon>Micrococcaceae</taxon>
        <taxon>Nesterenkonia</taxon>
    </lineage>
</organism>
<evidence type="ECO:0000256" key="3">
    <source>
        <dbReference type="ARBA" id="ARBA00022692"/>
    </source>
</evidence>
<dbReference type="RefSeq" id="WP_192595856.1">
    <property type="nucleotide sequence ID" value="NZ_BAAALJ010000003.1"/>
</dbReference>
<dbReference type="CDD" id="cd06174">
    <property type="entry name" value="MFS"/>
    <property type="match status" value="1"/>
</dbReference>
<feature type="transmembrane region" description="Helical" evidence="7">
    <location>
        <begin position="64"/>
        <end position="86"/>
    </location>
</feature>
<keyword evidence="5 7" id="KW-0472">Membrane</keyword>
<dbReference type="Proteomes" id="UP000643525">
    <property type="component" value="Unassembled WGS sequence"/>
</dbReference>
<dbReference type="EMBL" id="JADBED010000001">
    <property type="protein sequence ID" value="MBE1524908.1"/>
    <property type="molecule type" value="Genomic_DNA"/>
</dbReference>